<dbReference type="PATRIC" id="fig|641526.4.peg.1168"/>
<dbReference type="EC" id="3.2.1.1" evidence="2"/>
<sequence>MQGFKNLVGLKKSLIKSYPFSWAQKMKKLFLFTLILITLSCKNENTENQITTVETPEVEKTPFVWEGANLYFLLTDRFNNGDQSNDINFDRTKETAKLRGFKGGDIKGITQKIKDGYFTDLGINAIWMTPIVEQIHGGTDEGTGVTYGFHGYWTKDWTSMDPNFGTKEDLHALVKEAHAKGIRIVLDAVINHTGPVTEKDPVWPEDWVRTDKQCSYDNYENTVSCTLVANLPDIRTESNDNVELPPQLVEKWKAEGRYEQEVKELDAFFERTGHPRAPRFYIMKWLTDYITEFGVDGYRVDTVKHVEEYVWQEFKVECDFAFAEFKKNNPDKVLDDNNFYLLGEVYNYGASTGQEFNFGDRKVNYFNPPSFQSLINFEFKYNSKDKGYEDLFTHYNAILHNELKGFGTVNYLSSHDDGQPFDAQRKKPFETANKLLLSPGTSQVYYGDESSRSLIIPGTEGDATLRSMMNWDSIANNKRTKEVLTHWQKLGQFRAKHPAIGAGTHQMISEAPYYFSRSYQNDDFKDKVVVGLDLNSGEKIIDVSKVFQERVMLRDAYSGETATVENGKVTINTKFNTVLLERE</sequence>
<dbReference type="PANTHER" id="PTHR10357:SF209">
    <property type="entry name" value="PERIPLASMIC ALPHA-AMYLASE"/>
    <property type="match status" value="1"/>
</dbReference>
<accession>S7VUU9</accession>
<reference evidence="2 3" key="1">
    <citation type="journal article" date="2013" name="Genome Announc.">
        <title>Draft Genome Sequence of Winogradskyella psychrotolerans RS-3T, Isolated from the Marine Transect of Kongsfjorden, Ny-Alesund, Svalbard, Arctic Ocean.</title>
        <authorList>
            <person name="Kumar Pinnaka A."/>
            <person name="Ara S."/>
            <person name="Singh A."/>
            <person name="Shivaji S."/>
        </authorList>
    </citation>
    <scope>NUCLEOTIDE SEQUENCE [LARGE SCALE GENOMIC DNA]</scope>
    <source>
        <strain evidence="2 3">RS-3</strain>
    </source>
</reference>
<proteinExistence type="predicted"/>
<dbReference type="SUPFAM" id="SSF51445">
    <property type="entry name" value="(Trans)glycosidases"/>
    <property type="match status" value="1"/>
</dbReference>
<keyword evidence="3" id="KW-1185">Reference proteome</keyword>
<dbReference type="PANTHER" id="PTHR10357">
    <property type="entry name" value="ALPHA-AMYLASE FAMILY MEMBER"/>
    <property type="match status" value="1"/>
</dbReference>
<dbReference type="InterPro" id="IPR006047">
    <property type="entry name" value="GH13_cat_dom"/>
</dbReference>
<dbReference type="AlphaFoldDB" id="S7VUU9"/>
<name>S7VUU9_9FLAO</name>
<evidence type="ECO:0000313" key="2">
    <source>
        <dbReference type="EMBL" id="EPR73816.1"/>
    </source>
</evidence>
<gene>
    <name evidence="2" type="ORF">ADIWIN_1176</name>
</gene>
<dbReference type="Pfam" id="PF00128">
    <property type="entry name" value="Alpha-amylase"/>
    <property type="match status" value="1"/>
</dbReference>
<comment type="caution">
    <text evidence="2">The sequence shown here is derived from an EMBL/GenBank/DDBJ whole genome shotgun (WGS) entry which is preliminary data.</text>
</comment>
<dbReference type="eggNOG" id="COG0366">
    <property type="taxonomic scope" value="Bacteria"/>
</dbReference>
<evidence type="ECO:0000313" key="3">
    <source>
        <dbReference type="Proteomes" id="UP000014962"/>
    </source>
</evidence>
<dbReference type="InterPro" id="IPR017853">
    <property type="entry name" value="GH"/>
</dbReference>
<dbReference type="GO" id="GO:0005975">
    <property type="term" value="P:carbohydrate metabolic process"/>
    <property type="evidence" value="ECO:0007669"/>
    <property type="project" value="InterPro"/>
</dbReference>
<keyword evidence="2" id="KW-0326">Glycosidase</keyword>
<organism evidence="2 3">
    <name type="scientific">Winogradskyella psychrotolerans RS-3</name>
    <dbReference type="NCBI Taxonomy" id="641526"/>
    <lineage>
        <taxon>Bacteria</taxon>
        <taxon>Pseudomonadati</taxon>
        <taxon>Bacteroidota</taxon>
        <taxon>Flavobacteriia</taxon>
        <taxon>Flavobacteriales</taxon>
        <taxon>Flavobacteriaceae</taxon>
        <taxon>Winogradskyella</taxon>
    </lineage>
</organism>
<dbReference type="SMART" id="SM00642">
    <property type="entry name" value="Aamy"/>
    <property type="match status" value="1"/>
</dbReference>
<dbReference type="STRING" id="641526.ADIWIN_1176"/>
<evidence type="ECO:0000259" key="1">
    <source>
        <dbReference type="SMART" id="SM00642"/>
    </source>
</evidence>
<dbReference type="Proteomes" id="UP000014962">
    <property type="component" value="Unassembled WGS sequence"/>
</dbReference>
<keyword evidence="2" id="KW-0378">Hydrolase</keyword>
<dbReference type="Gene3D" id="3.20.20.80">
    <property type="entry name" value="Glycosidases"/>
    <property type="match status" value="1"/>
</dbReference>
<protein>
    <submittedName>
        <fullName evidence="2">Periplasmic alpha-amylase</fullName>
        <ecNumber evidence="2">3.2.1.1</ecNumber>
    </submittedName>
</protein>
<dbReference type="GO" id="GO:0004556">
    <property type="term" value="F:alpha-amylase activity"/>
    <property type="evidence" value="ECO:0007669"/>
    <property type="project" value="UniProtKB-EC"/>
</dbReference>
<dbReference type="EMBL" id="ATMR01000081">
    <property type="protein sequence ID" value="EPR73816.1"/>
    <property type="molecule type" value="Genomic_DNA"/>
</dbReference>
<feature type="domain" description="Glycosyl hydrolase family 13 catalytic" evidence="1">
    <location>
        <begin position="72"/>
        <end position="494"/>
    </location>
</feature>